<reference evidence="8" key="1">
    <citation type="submission" date="2020-10" db="EMBL/GenBank/DDBJ databases">
        <title>Paenihalocynthiibacter styelae gen. nov., sp. nov., isolated from stalked sea squirt Styela clava.</title>
        <authorList>
            <person name="Kim Y.-O."/>
            <person name="Yoon J.-H."/>
        </authorList>
    </citation>
    <scope>NUCLEOTIDE SEQUENCE</scope>
    <source>
        <strain evidence="8">MYP1-1</strain>
    </source>
</reference>
<evidence type="ECO:0000256" key="6">
    <source>
        <dbReference type="ARBA" id="ARBA00023033"/>
    </source>
</evidence>
<comment type="similarity">
    <text evidence="1">Belongs to the cytochrome P450 family.</text>
</comment>
<comment type="function">
    <text evidence="7">Cytochromes P450 are a group of heme-thiolate monooxygenases. They oxidize a variety of structurally unrelated compounds, including steroids, fatty acids, and xenobiotics.</text>
</comment>
<dbReference type="FunFam" id="1.10.630.10:FF:000018">
    <property type="entry name" value="Cytochrome P450 monooxygenase"/>
    <property type="match status" value="1"/>
</dbReference>
<organism evidence="8 9">
    <name type="scientific">Halocynthiibacter styelae</name>
    <dbReference type="NCBI Taxonomy" id="2761955"/>
    <lineage>
        <taxon>Bacteria</taxon>
        <taxon>Pseudomonadati</taxon>
        <taxon>Pseudomonadota</taxon>
        <taxon>Alphaproteobacteria</taxon>
        <taxon>Rhodobacterales</taxon>
        <taxon>Paracoccaceae</taxon>
        <taxon>Halocynthiibacter</taxon>
    </lineage>
</organism>
<dbReference type="Pfam" id="PF00067">
    <property type="entry name" value="p450"/>
    <property type="match status" value="1"/>
</dbReference>
<dbReference type="GO" id="GO:0005506">
    <property type="term" value="F:iron ion binding"/>
    <property type="evidence" value="ECO:0007669"/>
    <property type="project" value="InterPro"/>
</dbReference>
<keyword evidence="3" id="KW-0479">Metal-binding</keyword>
<dbReference type="GO" id="GO:0020037">
    <property type="term" value="F:heme binding"/>
    <property type="evidence" value="ECO:0007669"/>
    <property type="project" value="InterPro"/>
</dbReference>
<evidence type="ECO:0000256" key="2">
    <source>
        <dbReference type="ARBA" id="ARBA00022617"/>
    </source>
</evidence>
<dbReference type="EMBL" id="JADCKQ010000002">
    <property type="protein sequence ID" value="MBI1492834.1"/>
    <property type="molecule type" value="Genomic_DNA"/>
</dbReference>
<evidence type="ECO:0000313" key="9">
    <source>
        <dbReference type="Proteomes" id="UP000640583"/>
    </source>
</evidence>
<protein>
    <submittedName>
        <fullName evidence="8">Cytochrome P450</fullName>
    </submittedName>
</protein>
<dbReference type="InterPro" id="IPR036396">
    <property type="entry name" value="Cyt_P450_sf"/>
</dbReference>
<keyword evidence="6" id="KW-0503">Monooxygenase</keyword>
<evidence type="ECO:0000256" key="1">
    <source>
        <dbReference type="ARBA" id="ARBA00010617"/>
    </source>
</evidence>
<evidence type="ECO:0000256" key="7">
    <source>
        <dbReference type="ARBA" id="ARBA00043906"/>
    </source>
</evidence>
<sequence>MAGSGAAGTNGGNGALSFDLTNLPGDFHENPWPHYADLRENYPVCAQADGSFILSRHADLDTIYRDTTTYISDKKAVFGPKYGVGSPLFEHHTTSLVFNDAPLHTRVRKVMVGAMNPRALAAMEPGLITLVDDLNDAMAANGKAELIEDFAGAIPIEVIGNLLGIPRDRRAPLRDWSLSILGALEPQLSDAQMAEGNQAVSDFMTYLRDIIEDRRANPGDAAVDVLTRLIQSGDETGEGLSEIELYQNCIFILNAGHETTTNLIGNALSLLDQHRNKRAELLANPKLITTAVDEFLRLESPNQFGNRLTTRDVEFHGVTIPAGRDIHLCMGAANRDPRAFENPDEMQLDRRPNKHLAFAGGAHTCVGLTLARMEGRIAVERFLRRFPDYEIQPGATRGGRIRFRGFARLPVALNV</sequence>
<dbReference type="PANTHER" id="PTHR46696:SF1">
    <property type="entry name" value="CYTOCHROME P450 YJIB-RELATED"/>
    <property type="match status" value="1"/>
</dbReference>
<dbReference type="CDD" id="cd20625">
    <property type="entry name" value="CYP164-like"/>
    <property type="match status" value="1"/>
</dbReference>
<dbReference type="PRINTS" id="PR00359">
    <property type="entry name" value="BP450"/>
</dbReference>
<dbReference type="GO" id="GO:0016705">
    <property type="term" value="F:oxidoreductase activity, acting on paired donors, with incorporation or reduction of molecular oxygen"/>
    <property type="evidence" value="ECO:0007669"/>
    <property type="project" value="InterPro"/>
</dbReference>
<dbReference type="InterPro" id="IPR002397">
    <property type="entry name" value="Cyt_P450_B"/>
</dbReference>
<keyword evidence="4" id="KW-0560">Oxidoreductase</keyword>
<gene>
    <name evidence="8" type="ORF">H1D41_04195</name>
</gene>
<keyword evidence="5" id="KW-0408">Iron</keyword>
<keyword evidence="9" id="KW-1185">Reference proteome</keyword>
<dbReference type="AlphaFoldDB" id="A0A8J7LKJ8"/>
<dbReference type="InterPro" id="IPR001128">
    <property type="entry name" value="Cyt_P450"/>
</dbReference>
<dbReference type="Proteomes" id="UP000640583">
    <property type="component" value="Unassembled WGS sequence"/>
</dbReference>
<comment type="caution">
    <text evidence="8">The sequence shown here is derived from an EMBL/GenBank/DDBJ whole genome shotgun (WGS) entry which is preliminary data.</text>
</comment>
<dbReference type="RefSeq" id="WP_228847724.1">
    <property type="nucleotide sequence ID" value="NZ_JADCKQ010000002.1"/>
</dbReference>
<keyword evidence="2" id="KW-0349">Heme</keyword>
<dbReference type="SUPFAM" id="SSF48264">
    <property type="entry name" value="Cytochrome P450"/>
    <property type="match status" value="1"/>
</dbReference>
<name>A0A8J7LKJ8_9RHOB</name>
<evidence type="ECO:0000256" key="4">
    <source>
        <dbReference type="ARBA" id="ARBA00023002"/>
    </source>
</evidence>
<evidence type="ECO:0000256" key="5">
    <source>
        <dbReference type="ARBA" id="ARBA00023004"/>
    </source>
</evidence>
<dbReference type="Gene3D" id="1.10.630.10">
    <property type="entry name" value="Cytochrome P450"/>
    <property type="match status" value="1"/>
</dbReference>
<evidence type="ECO:0000313" key="8">
    <source>
        <dbReference type="EMBL" id="MBI1492834.1"/>
    </source>
</evidence>
<dbReference type="PANTHER" id="PTHR46696">
    <property type="entry name" value="P450, PUTATIVE (EUROFUNG)-RELATED"/>
    <property type="match status" value="1"/>
</dbReference>
<evidence type="ECO:0000256" key="3">
    <source>
        <dbReference type="ARBA" id="ARBA00022723"/>
    </source>
</evidence>
<accession>A0A8J7LKJ8</accession>
<proteinExistence type="inferred from homology"/>
<dbReference type="GO" id="GO:0004497">
    <property type="term" value="F:monooxygenase activity"/>
    <property type="evidence" value="ECO:0007669"/>
    <property type="project" value="UniProtKB-KW"/>
</dbReference>